<gene>
    <name evidence="2" type="ORF">GCM10008961_31470</name>
</gene>
<name>A0ABQ2SR21_9DEIO</name>
<dbReference type="InterPro" id="IPR001387">
    <property type="entry name" value="Cro/C1-type_HTH"/>
</dbReference>
<protein>
    <recommendedName>
        <fullName evidence="1">HTH cro/C1-type domain-containing protein</fullName>
    </recommendedName>
</protein>
<proteinExistence type="predicted"/>
<dbReference type="SUPFAM" id="SSF47413">
    <property type="entry name" value="lambda repressor-like DNA-binding domains"/>
    <property type="match status" value="1"/>
</dbReference>
<organism evidence="2 3">
    <name type="scientific">Deinococcus knuensis</name>
    <dbReference type="NCBI Taxonomy" id="1837380"/>
    <lineage>
        <taxon>Bacteria</taxon>
        <taxon>Thermotogati</taxon>
        <taxon>Deinococcota</taxon>
        <taxon>Deinococci</taxon>
        <taxon>Deinococcales</taxon>
        <taxon>Deinococcaceae</taxon>
        <taxon>Deinococcus</taxon>
    </lineage>
</organism>
<dbReference type="RefSeq" id="WP_189103304.1">
    <property type="nucleotide sequence ID" value="NZ_BMQO01000021.1"/>
</dbReference>
<evidence type="ECO:0000313" key="2">
    <source>
        <dbReference type="EMBL" id="GGS37613.1"/>
    </source>
</evidence>
<evidence type="ECO:0000259" key="1">
    <source>
        <dbReference type="PROSITE" id="PS50943"/>
    </source>
</evidence>
<accession>A0ABQ2SR21</accession>
<evidence type="ECO:0000313" key="3">
    <source>
        <dbReference type="Proteomes" id="UP000620633"/>
    </source>
</evidence>
<reference evidence="3" key="1">
    <citation type="journal article" date="2019" name="Int. J. Syst. Evol. Microbiol.">
        <title>The Global Catalogue of Microorganisms (GCM) 10K type strain sequencing project: providing services to taxonomists for standard genome sequencing and annotation.</title>
        <authorList>
            <consortium name="The Broad Institute Genomics Platform"/>
            <consortium name="The Broad Institute Genome Sequencing Center for Infectious Disease"/>
            <person name="Wu L."/>
            <person name="Ma J."/>
        </authorList>
    </citation>
    <scope>NUCLEOTIDE SEQUENCE [LARGE SCALE GENOMIC DNA]</scope>
    <source>
        <strain evidence="3">JCM 31406</strain>
    </source>
</reference>
<keyword evidence="3" id="KW-1185">Reference proteome</keyword>
<comment type="caution">
    <text evidence="2">The sequence shown here is derived from an EMBL/GenBank/DDBJ whole genome shotgun (WGS) entry which is preliminary data.</text>
</comment>
<dbReference type="InterPro" id="IPR010982">
    <property type="entry name" value="Lambda_DNA-bd_dom_sf"/>
</dbReference>
<dbReference type="Proteomes" id="UP000620633">
    <property type="component" value="Unassembled WGS sequence"/>
</dbReference>
<sequence length="212" mass="24172">MNQTSALVSHYRTVYAKISRKRRFSWEDFATHTLTPFEWNVRFLAWRRWPDLSWPERFARMGVTPGDLRADPPGVSLTEHLEARFDLDSMQGLAYTDLTHDVDILAENLRCLLRSPGVSVKQVAAALNLSVNTVSRWARGEHHPHPPHLRALVRALHLPPGTDLRGDRLFLLDEPPTHAARLNHLRGQLDDLPPDRLAELYPALTCLLGRST</sequence>
<dbReference type="CDD" id="cd00093">
    <property type="entry name" value="HTH_XRE"/>
    <property type="match status" value="1"/>
</dbReference>
<dbReference type="PROSITE" id="PS50943">
    <property type="entry name" value="HTH_CROC1"/>
    <property type="match status" value="1"/>
</dbReference>
<dbReference type="EMBL" id="BMQO01000021">
    <property type="protein sequence ID" value="GGS37613.1"/>
    <property type="molecule type" value="Genomic_DNA"/>
</dbReference>
<dbReference type="Pfam" id="PF13560">
    <property type="entry name" value="HTH_31"/>
    <property type="match status" value="1"/>
</dbReference>
<dbReference type="Gene3D" id="1.10.260.40">
    <property type="entry name" value="lambda repressor-like DNA-binding domains"/>
    <property type="match status" value="1"/>
</dbReference>
<dbReference type="SMART" id="SM00530">
    <property type="entry name" value="HTH_XRE"/>
    <property type="match status" value="1"/>
</dbReference>
<feature type="domain" description="HTH cro/C1-type" evidence="1">
    <location>
        <begin position="117"/>
        <end position="164"/>
    </location>
</feature>